<accession>A0A1M7U0X6</accession>
<dbReference type="EMBL" id="FRDM01000010">
    <property type="protein sequence ID" value="SHN76553.1"/>
    <property type="molecule type" value="Genomic_DNA"/>
</dbReference>
<dbReference type="Proteomes" id="UP000184428">
    <property type="component" value="Unassembled WGS sequence"/>
</dbReference>
<dbReference type="InterPro" id="IPR029485">
    <property type="entry name" value="CAT_C"/>
</dbReference>
<feature type="domain" description="Cationic amino acid transporter C-terminal" evidence="1">
    <location>
        <begin position="1"/>
        <end position="33"/>
    </location>
</feature>
<evidence type="ECO:0000259" key="1">
    <source>
        <dbReference type="Pfam" id="PF13906"/>
    </source>
</evidence>
<protein>
    <submittedName>
        <fullName evidence="2">C-terminus of AA_permease</fullName>
    </submittedName>
</protein>
<evidence type="ECO:0000313" key="2">
    <source>
        <dbReference type="EMBL" id="SHN76553.1"/>
    </source>
</evidence>
<reference evidence="2 3" key="1">
    <citation type="submission" date="2016-12" db="EMBL/GenBank/DDBJ databases">
        <authorList>
            <person name="Song W.-J."/>
            <person name="Kurnit D.M."/>
        </authorList>
    </citation>
    <scope>NUCLEOTIDE SEQUENCE [LARGE SCALE GENOMIC DNA]</scope>
    <source>
        <strain evidence="2 3">DSM 43162</strain>
    </source>
</reference>
<dbReference type="AlphaFoldDB" id="A0A1M7U0X6"/>
<dbReference type="Pfam" id="PF13906">
    <property type="entry name" value="AA_permease_C"/>
    <property type="match status" value="1"/>
</dbReference>
<gene>
    <name evidence="2" type="ORF">SAMN05660350_02448</name>
</gene>
<organism evidence="2 3">
    <name type="scientific">Geodermatophilus obscurus</name>
    <dbReference type="NCBI Taxonomy" id="1861"/>
    <lineage>
        <taxon>Bacteria</taxon>
        <taxon>Bacillati</taxon>
        <taxon>Actinomycetota</taxon>
        <taxon>Actinomycetes</taxon>
        <taxon>Geodermatophilales</taxon>
        <taxon>Geodermatophilaceae</taxon>
        <taxon>Geodermatophilus</taxon>
    </lineage>
</organism>
<proteinExistence type="predicted"/>
<name>A0A1M7U0X6_9ACTN</name>
<dbReference type="RefSeq" id="WP_175561348.1">
    <property type="nucleotide sequence ID" value="NZ_FRDM01000010.1"/>
</dbReference>
<sequence length="53" mass="6114">MFLISQLPWETWARFGVWLLIGFAIYSAHDRRHALLNPGSPHHRPAVPAPPRE</sequence>
<evidence type="ECO:0000313" key="3">
    <source>
        <dbReference type="Proteomes" id="UP000184428"/>
    </source>
</evidence>